<gene>
    <name evidence="2" type="ORF">EJV47_04965</name>
</gene>
<evidence type="ECO:0000313" key="3">
    <source>
        <dbReference type="Proteomes" id="UP000282184"/>
    </source>
</evidence>
<accession>A0A3S0HQM1</accession>
<protein>
    <recommendedName>
        <fullName evidence="4">DUF4412 domain-containing protein</fullName>
    </recommendedName>
</protein>
<proteinExistence type="predicted"/>
<dbReference type="AlphaFoldDB" id="A0A3S0HQM1"/>
<evidence type="ECO:0000256" key="1">
    <source>
        <dbReference type="SAM" id="SignalP"/>
    </source>
</evidence>
<name>A0A3S0HQM1_9BACT</name>
<comment type="caution">
    <text evidence="2">The sequence shown here is derived from an EMBL/GenBank/DDBJ whole genome shotgun (WGS) entry which is preliminary data.</text>
</comment>
<keyword evidence="3" id="KW-1185">Reference proteome</keyword>
<feature type="chain" id="PRO_5018570983" description="DUF4412 domain-containing protein" evidence="1">
    <location>
        <begin position="23"/>
        <end position="209"/>
    </location>
</feature>
<dbReference type="OrthoDB" id="1377129at2"/>
<sequence>MHQTLRLSALLLLLLAGLAAFRAATPEFEGRIIYQYSFTDLQGNDISARMTPFFGQQQRYYVKGGMYKAYNERDEWMQLYEPGPNLYHYFSGGKVAQTFKAGDAAGPAKTTALPTPETILGRRCQGVQIEADGATTSYFYSPEVRVNPALYRQHNFGHWNTLLDASQGALPLLFTSVNPKQGFIMKAVAIEITPMKLKAEDFVLPAGAK</sequence>
<dbReference type="RefSeq" id="WP_126692025.1">
    <property type="nucleotide sequence ID" value="NZ_RXOF01000002.1"/>
</dbReference>
<reference evidence="2 3" key="1">
    <citation type="submission" date="2018-12" db="EMBL/GenBank/DDBJ databases">
        <title>Hymenobacter gummosus sp. nov., isolated from a spring.</title>
        <authorList>
            <person name="Nie L."/>
        </authorList>
    </citation>
    <scope>NUCLEOTIDE SEQUENCE [LARGE SCALE GENOMIC DNA]</scope>
    <source>
        <strain evidence="2 3">KCTC 52166</strain>
    </source>
</reference>
<feature type="signal peptide" evidence="1">
    <location>
        <begin position="1"/>
        <end position="22"/>
    </location>
</feature>
<evidence type="ECO:0000313" key="2">
    <source>
        <dbReference type="EMBL" id="RTQ52369.1"/>
    </source>
</evidence>
<dbReference type="EMBL" id="RXOF01000002">
    <property type="protein sequence ID" value="RTQ52369.1"/>
    <property type="molecule type" value="Genomic_DNA"/>
</dbReference>
<dbReference type="Proteomes" id="UP000282184">
    <property type="component" value="Unassembled WGS sequence"/>
</dbReference>
<keyword evidence="1" id="KW-0732">Signal</keyword>
<organism evidence="2 3">
    <name type="scientific">Hymenobacter gummosus</name>
    <dbReference type="NCBI Taxonomy" id="1776032"/>
    <lineage>
        <taxon>Bacteria</taxon>
        <taxon>Pseudomonadati</taxon>
        <taxon>Bacteroidota</taxon>
        <taxon>Cytophagia</taxon>
        <taxon>Cytophagales</taxon>
        <taxon>Hymenobacteraceae</taxon>
        <taxon>Hymenobacter</taxon>
    </lineage>
</organism>
<evidence type="ECO:0008006" key="4">
    <source>
        <dbReference type="Google" id="ProtNLM"/>
    </source>
</evidence>